<dbReference type="InterPro" id="IPR036465">
    <property type="entry name" value="vWFA_dom_sf"/>
</dbReference>
<feature type="chain" id="PRO_5046257575" evidence="1">
    <location>
        <begin position="24"/>
        <end position="675"/>
    </location>
</feature>
<accession>A0ABM1A6N5</accession>
<dbReference type="RefSeq" id="XP_012941862.1">
    <property type="nucleotide sequence ID" value="XM_013086408.2"/>
</dbReference>
<evidence type="ECO:0000313" key="2">
    <source>
        <dbReference type="Proteomes" id="UP000694888"/>
    </source>
</evidence>
<dbReference type="PANTHER" id="PTHR10338:SF108">
    <property type="entry name" value="INTER-ALPHA-TRYPSIN INHIBITOR HEAVY CHAIN H4-LIKE PROTEIN"/>
    <property type="match status" value="1"/>
</dbReference>
<dbReference type="InterPro" id="IPR050934">
    <property type="entry name" value="ITIH"/>
</dbReference>
<evidence type="ECO:0000256" key="1">
    <source>
        <dbReference type="SAM" id="SignalP"/>
    </source>
</evidence>
<evidence type="ECO:0000313" key="3">
    <source>
        <dbReference type="RefSeq" id="XP_012941862.1"/>
    </source>
</evidence>
<feature type="signal peptide" evidence="1">
    <location>
        <begin position="1"/>
        <end position="23"/>
    </location>
</feature>
<dbReference type="Proteomes" id="UP000694888">
    <property type="component" value="Unplaced"/>
</dbReference>
<organism evidence="2 3">
    <name type="scientific">Aplysia californica</name>
    <name type="common">California sea hare</name>
    <dbReference type="NCBI Taxonomy" id="6500"/>
    <lineage>
        <taxon>Eukaryota</taxon>
        <taxon>Metazoa</taxon>
        <taxon>Spiralia</taxon>
        <taxon>Lophotrochozoa</taxon>
        <taxon>Mollusca</taxon>
        <taxon>Gastropoda</taxon>
        <taxon>Heterobranchia</taxon>
        <taxon>Euthyneura</taxon>
        <taxon>Tectipleura</taxon>
        <taxon>Aplysiida</taxon>
        <taxon>Aplysioidea</taxon>
        <taxon>Aplysiidae</taxon>
        <taxon>Aplysia</taxon>
    </lineage>
</organism>
<dbReference type="PANTHER" id="PTHR10338">
    <property type="entry name" value="INTER-ALPHA-TRYPSIN INHIBITOR HEAVY CHAIN FAMILY MEMBER"/>
    <property type="match status" value="1"/>
</dbReference>
<keyword evidence="1" id="KW-0732">Signal</keyword>
<reference evidence="3" key="1">
    <citation type="submission" date="2025-08" db="UniProtKB">
        <authorList>
            <consortium name="RefSeq"/>
        </authorList>
    </citation>
    <scope>IDENTIFICATION</scope>
</reference>
<dbReference type="Gene3D" id="3.40.50.410">
    <property type="entry name" value="von Willebrand factor, type A domain"/>
    <property type="match status" value="1"/>
</dbReference>
<dbReference type="GeneID" id="101849075"/>
<proteinExistence type="predicted"/>
<protein>
    <submittedName>
        <fullName evidence="3">Inter-alpha-trypsin inhibitor heavy chain H2</fullName>
    </submittedName>
</protein>
<gene>
    <name evidence="3" type="primary">LOC101849075</name>
</gene>
<name>A0ABM1A6N5_APLCA</name>
<sequence>MGTMSKVTLCVLVICSLARVSESQAECVKYNVRTNIRYHLATSTVSTELYNLANTPTPSYVNFTVPLPLDAQISSLSVQCDGVLYETTVVLETNEPGPPQLDFDIHDQVDLGVQVLSIACLSKPQSFAELNVTYIQLLQRRLGAYEHVIHLDPSHVTTGEVLTDINVEEIGPLQAVKYNYGNGIDRRIRRPTLRTAWTQRAVSVVRAEGAWSDVVTPAKLVFRYDVKSTSLGGDILVSGGHFVHYFNPEVKHELPTDILVVAETRFAPHDPPFLDIIQRGLKQVLRQMDKDIQGMDRDFPEGACTVACEKHSSLGLAQTPSEVCDLCCETNNTETILNYDPSECDLKCKVGWKDDVGERKLETTNDCQVCCPLKHPNRFDIQQLGDKDNHRHSFEYMDPITTYNIDEAIRFVNSLEGAGYANIYQGFKEAFKHIRLNGRRNLGRSIILALTDCLQAGRRELEVPYAIARRNHLKTPMYVMGVSQDTQWHLAQRYSLIFGGKAQRLAYNRNDTTRQIRDFYREHAHILLSHVHFNYSQAEVDDFSLTSTFFRNFFKGSDVILAGKLIDNSIQTVEAFMESKGVKMVKRRMTTSWVTAEAQPLTFELPVESRDVTEKIWALQRLHFCWDGMAELGTPFPGREDPTDVEIEYLEEAEDISVKYGLLTPLTTLEFKVAQ</sequence>
<keyword evidence="2" id="KW-1185">Reference proteome</keyword>